<dbReference type="InterPro" id="IPR035959">
    <property type="entry name" value="RutC-like_sf"/>
</dbReference>
<comment type="caution">
    <text evidence="2">The sequence shown here is derived from an EMBL/GenBank/DDBJ whole genome shotgun (WGS) entry which is preliminary data.</text>
</comment>
<organism evidence="2 3">
    <name type="scientific">Metapseudomonas boanensis</name>
    <dbReference type="NCBI Taxonomy" id="2822138"/>
    <lineage>
        <taxon>Bacteria</taxon>
        <taxon>Pseudomonadati</taxon>
        <taxon>Pseudomonadota</taxon>
        <taxon>Gammaproteobacteria</taxon>
        <taxon>Pseudomonadales</taxon>
        <taxon>Pseudomonadaceae</taxon>
        <taxon>Metapseudomonas</taxon>
    </lineage>
</organism>
<dbReference type="Pfam" id="PF01042">
    <property type="entry name" value="Ribonuc_L-PSP"/>
    <property type="match status" value="2"/>
</dbReference>
<dbReference type="Gene3D" id="3.30.1330.40">
    <property type="entry name" value="RutC-like"/>
    <property type="match status" value="3"/>
</dbReference>
<keyword evidence="3" id="KW-1185">Reference proteome</keyword>
<dbReference type="PANTHER" id="PTHR11803">
    <property type="entry name" value="2-IMINOBUTANOATE/2-IMINOPROPANOATE DEAMINASE RIDA"/>
    <property type="match status" value="1"/>
</dbReference>
<comment type="similarity">
    <text evidence="1">Belongs to the RutC family.</text>
</comment>
<dbReference type="InterPro" id="IPR006175">
    <property type="entry name" value="YjgF/YER057c/UK114"/>
</dbReference>
<accession>A0ABS5XNS3</accession>
<dbReference type="RefSeq" id="WP_215381148.1">
    <property type="nucleotide sequence ID" value="NZ_JAGTIS010000025.1"/>
</dbReference>
<dbReference type="CDD" id="cd00448">
    <property type="entry name" value="YjgF_YER057c_UK114_family"/>
    <property type="match status" value="1"/>
</dbReference>
<dbReference type="PANTHER" id="PTHR11803:SF58">
    <property type="entry name" value="PROTEIN HMF1-RELATED"/>
    <property type="match status" value="1"/>
</dbReference>
<evidence type="ECO:0000313" key="2">
    <source>
        <dbReference type="EMBL" id="MBT8769351.1"/>
    </source>
</evidence>
<gene>
    <name evidence="2" type="ORF">J7302_24905</name>
</gene>
<proteinExistence type="inferred from homology"/>
<dbReference type="Proteomes" id="UP001519667">
    <property type="component" value="Unassembled WGS sequence"/>
</dbReference>
<sequence length="399" mass="43008">MSDCAPLVSPYPFQSRRFGEQLFIGGVLPISPEGTLRGAGDIEAQTHAVFRNLHVALKSAGLEMSDLVRLNTYYVFEGYESDATLYWEKMTRVRLQYLPNPGPAATAVRVRGMGRSGALIQLEAEAFAAPAAQRQRIMPSKSWDWSIPVPLSQGWKIGSQVWVGGQVSADMAGKAVSIGDLPGQTHNVLEHIRHVLLDAGAGFADLTQLKVCYLHDGDAHAAEQRLQEIMKVIRDICGETLPPVTAFGISLLYEGLLLEIDATAHVGLASKALQTRASNRNWAAEHQVLRTGSHIQIAGLSARYKALEPACEDVVNQLALKLEAVGSSPTALAHLHVFIAGDEANDAPEHAMSLFAAALKQLCGESLPPFTVVRVNGLPRGVPLQVDAVAVDLVKQLQP</sequence>
<evidence type="ECO:0000313" key="3">
    <source>
        <dbReference type="Proteomes" id="UP001519667"/>
    </source>
</evidence>
<dbReference type="SUPFAM" id="SSF55298">
    <property type="entry name" value="YjgF-like"/>
    <property type="match status" value="3"/>
</dbReference>
<name>A0ABS5XNS3_9GAMM</name>
<reference evidence="2 3" key="1">
    <citation type="submission" date="2021-04" db="EMBL/GenBank/DDBJ databases">
        <title>Pseudomonas boanensis sp. nov., a bacterium isolated from river water used for household purposes in Boane District, Mozambique.</title>
        <authorList>
            <person name="Nicklasson M."/>
            <person name="Martin-Rodriguez A.J."/>
            <person name="Thorell K."/>
            <person name="Neves L."/>
            <person name="Mussagy A."/>
            <person name="Rydberg H.A."/>
            <person name="Hernroth B."/>
            <person name="Svensson-Stadler L."/>
            <person name="Sjoling A."/>
        </authorList>
    </citation>
    <scope>NUCLEOTIDE SEQUENCE [LARGE SCALE GENOMIC DNA]</scope>
    <source>
        <strain evidence="2 3">DB1</strain>
    </source>
</reference>
<protein>
    <submittedName>
        <fullName evidence="2">RidA family protein</fullName>
    </submittedName>
</protein>
<evidence type="ECO:0000256" key="1">
    <source>
        <dbReference type="ARBA" id="ARBA00010552"/>
    </source>
</evidence>
<dbReference type="EMBL" id="JAGTIS010000025">
    <property type="protein sequence ID" value="MBT8769351.1"/>
    <property type="molecule type" value="Genomic_DNA"/>
</dbReference>